<dbReference type="SUPFAM" id="SSF48452">
    <property type="entry name" value="TPR-like"/>
    <property type="match status" value="1"/>
</dbReference>
<dbReference type="Proteomes" id="UP000442990">
    <property type="component" value="Unassembled WGS sequence"/>
</dbReference>
<accession>A0A7J5D7L2</accession>
<keyword evidence="2" id="KW-1185">Reference proteome</keyword>
<reference evidence="1 2" key="1">
    <citation type="submission" date="2019-09" db="EMBL/GenBank/DDBJ databases">
        <title>Isolation and identification of active actinomycetes.</title>
        <authorList>
            <person name="Yu Z."/>
            <person name="Han C."/>
            <person name="Yu B."/>
        </authorList>
    </citation>
    <scope>NUCLEOTIDE SEQUENCE [LARGE SCALE GENOMIC DNA]</scope>
    <source>
        <strain evidence="1 2">NEAU-H2</strain>
    </source>
</reference>
<organism evidence="1 2">
    <name type="scientific">Streptomyces triticiradicis</name>
    <dbReference type="NCBI Taxonomy" id="2651189"/>
    <lineage>
        <taxon>Bacteria</taxon>
        <taxon>Bacillati</taxon>
        <taxon>Actinomycetota</taxon>
        <taxon>Actinomycetes</taxon>
        <taxon>Kitasatosporales</taxon>
        <taxon>Streptomycetaceae</taxon>
        <taxon>Streptomyces</taxon>
    </lineage>
</organism>
<evidence type="ECO:0000313" key="1">
    <source>
        <dbReference type="EMBL" id="KAB1979594.1"/>
    </source>
</evidence>
<proteinExistence type="predicted"/>
<dbReference type="InterPro" id="IPR011990">
    <property type="entry name" value="TPR-like_helical_dom_sf"/>
</dbReference>
<dbReference type="EMBL" id="WBKG01000041">
    <property type="protein sequence ID" value="KAB1979594.1"/>
    <property type="molecule type" value="Genomic_DNA"/>
</dbReference>
<dbReference type="RefSeq" id="WP_151473602.1">
    <property type="nucleotide sequence ID" value="NZ_WBKG01000041.1"/>
</dbReference>
<comment type="caution">
    <text evidence="1">The sequence shown here is derived from an EMBL/GenBank/DDBJ whole genome shotgun (WGS) entry which is preliminary data.</text>
</comment>
<dbReference type="AlphaFoldDB" id="A0A7J5D7L2"/>
<sequence length="81" mass="8640">MRHLGRAEEAATGHTAAVRILERVGEPHRRARSLLAYAEACLATGDKDAAARHFGVALELVTAFALDYLAPKARSGLNQAS</sequence>
<protein>
    <submittedName>
        <fullName evidence="1">Tetratricopeptide repeat protein</fullName>
    </submittedName>
</protein>
<name>A0A7J5D7L2_9ACTN</name>
<gene>
    <name evidence="1" type="ORF">F8144_35700</name>
</gene>
<dbReference type="Pfam" id="PF13424">
    <property type="entry name" value="TPR_12"/>
    <property type="match status" value="1"/>
</dbReference>
<evidence type="ECO:0000313" key="2">
    <source>
        <dbReference type="Proteomes" id="UP000442990"/>
    </source>
</evidence>